<gene>
    <name evidence="3" type="ORF">DPMN_165962</name>
</gene>
<proteinExistence type="predicted"/>
<dbReference type="Pfam" id="PF25431">
    <property type="entry name" value="zf-C17orf113"/>
    <property type="match status" value="1"/>
</dbReference>
<evidence type="ECO:0000313" key="4">
    <source>
        <dbReference type="Proteomes" id="UP000828390"/>
    </source>
</evidence>
<evidence type="ECO:0000256" key="1">
    <source>
        <dbReference type="SAM" id="MobiDB-lite"/>
    </source>
</evidence>
<dbReference type="InterPro" id="IPR057456">
    <property type="entry name" value="Znf_C17orf113"/>
</dbReference>
<evidence type="ECO:0000313" key="3">
    <source>
        <dbReference type="EMBL" id="KAH3787833.1"/>
    </source>
</evidence>
<dbReference type="Proteomes" id="UP000828390">
    <property type="component" value="Unassembled WGS sequence"/>
</dbReference>
<keyword evidence="4" id="KW-1185">Reference proteome</keyword>
<reference evidence="3" key="1">
    <citation type="journal article" date="2019" name="bioRxiv">
        <title>The Genome of the Zebra Mussel, Dreissena polymorpha: A Resource for Invasive Species Research.</title>
        <authorList>
            <person name="McCartney M.A."/>
            <person name="Auch B."/>
            <person name="Kono T."/>
            <person name="Mallez S."/>
            <person name="Zhang Y."/>
            <person name="Obille A."/>
            <person name="Becker A."/>
            <person name="Abrahante J.E."/>
            <person name="Garbe J."/>
            <person name="Badalamenti J.P."/>
            <person name="Herman A."/>
            <person name="Mangelson H."/>
            <person name="Liachko I."/>
            <person name="Sullivan S."/>
            <person name="Sone E.D."/>
            <person name="Koren S."/>
            <person name="Silverstein K.A.T."/>
            <person name="Beckman K.B."/>
            <person name="Gohl D.M."/>
        </authorList>
    </citation>
    <scope>NUCLEOTIDE SEQUENCE</scope>
    <source>
        <strain evidence="3">Duluth1</strain>
        <tissue evidence="3">Whole animal</tissue>
    </source>
</reference>
<dbReference type="AlphaFoldDB" id="A0A9D4IXH0"/>
<feature type="region of interest" description="Disordered" evidence="1">
    <location>
        <begin position="1"/>
        <end position="51"/>
    </location>
</feature>
<accession>A0A9D4IXH0</accession>
<comment type="caution">
    <text evidence="3">The sequence shown here is derived from an EMBL/GenBank/DDBJ whole genome shotgun (WGS) entry which is preliminary data.</text>
</comment>
<sequence length="182" mass="21007">MKRISEYFAPTAATKKPKTQVEPPPNNDNSPQPSNELKTAPETSTDSDKKRGFQRIWLTNERFKSWVFYDKKENQMKCTLCVSTGKINPFVSGCSNFRTSTLDHHGKLLAHGKEEIQILCGKYGQQGSQCVPYVDEAEVKMKWEILKHLVIQQKYSTDNIYTLWKILHTHHKNFVPKYVETG</sequence>
<name>A0A9D4IXH0_DREPO</name>
<reference evidence="3" key="2">
    <citation type="submission" date="2020-11" db="EMBL/GenBank/DDBJ databases">
        <authorList>
            <person name="McCartney M.A."/>
            <person name="Auch B."/>
            <person name="Kono T."/>
            <person name="Mallez S."/>
            <person name="Becker A."/>
            <person name="Gohl D.M."/>
            <person name="Silverstein K.A.T."/>
            <person name="Koren S."/>
            <person name="Bechman K.B."/>
            <person name="Herman A."/>
            <person name="Abrahante J.E."/>
            <person name="Garbe J."/>
        </authorList>
    </citation>
    <scope>NUCLEOTIDE SEQUENCE</scope>
    <source>
        <strain evidence="3">Duluth1</strain>
        <tissue evidence="3">Whole animal</tissue>
    </source>
</reference>
<dbReference type="EMBL" id="JAIWYP010000008">
    <property type="protein sequence ID" value="KAH3787833.1"/>
    <property type="molecule type" value="Genomic_DNA"/>
</dbReference>
<protein>
    <recommendedName>
        <fullName evidence="2">C17orf113 probable zinc finger domain-containing protein</fullName>
    </recommendedName>
</protein>
<organism evidence="3 4">
    <name type="scientific">Dreissena polymorpha</name>
    <name type="common">Zebra mussel</name>
    <name type="synonym">Mytilus polymorpha</name>
    <dbReference type="NCBI Taxonomy" id="45954"/>
    <lineage>
        <taxon>Eukaryota</taxon>
        <taxon>Metazoa</taxon>
        <taxon>Spiralia</taxon>
        <taxon>Lophotrochozoa</taxon>
        <taxon>Mollusca</taxon>
        <taxon>Bivalvia</taxon>
        <taxon>Autobranchia</taxon>
        <taxon>Heteroconchia</taxon>
        <taxon>Euheterodonta</taxon>
        <taxon>Imparidentia</taxon>
        <taxon>Neoheterodontei</taxon>
        <taxon>Myida</taxon>
        <taxon>Dreissenoidea</taxon>
        <taxon>Dreissenidae</taxon>
        <taxon>Dreissena</taxon>
    </lineage>
</organism>
<evidence type="ECO:0000259" key="2">
    <source>
        <dbReference type="Pfam" id="PF25431"/>
    </source>
</evidence>
<feature type="domain" description="C17orf113 probable zinc finger" evidence="2">
    <location>
        <begin position="65"/>
        <end position="111"/>
    </location>
</feature>